<reference evidence="2 3" key="1">
    <citation type="submission" date="2018-10" db="EMBL/GenBank/DDBJ databases">
        <title>An updated phylogeny of the Alphaproteobacteria reveals that the parasitic Rickettsiales and Holosporales have independent origins.</title>
        <authorList>
            <person name="Munoz-Gomez S.A."/>
            <person name="Hess S."/>
            <person name="Burger G."/>
            <person name="Lang B.F."/>
            <person name="Susko E."/>
            <person name="Slamovits C.H."/>
            <person name="Roger A.J."/>
        </authorList>
    </citation>
    <scope>NUCLEOTIDE SEQUENCE [LARGE SCALE GENOMIC DNA]</scope>
    <source>
        <strain evidence="2">HOLO01</strain>
    </source>
</reference>
<proteinExistence type="predicted"/>
<feature type="domain" description="HTH luxR-type" evidence="1">
    <location>
        <begin position="126"/>
        <end position="183"/>
    </location>
</feature>
<dbReference type="AlphaFoldDB" id="A0A4Q7DGF0"/>
<dbReference type="SMART" id="SM00421">
    <property type="entry name" value="HTH_LUXR"/>
    <property type="match status" value="1"/>
</dbReference>
<dbReference type="OrthoDB" id="9782655at2"/>
<comment type="caution">
    <text evidence="2">The sequence shown here is derived from an EMBL/GenBank/DDBJ whole genome shotgun (WGS) entry which is preliminary data.</text>
</comment>
<dbReference type="SUPFAM" id="SSF46894">
    <property type="entry name" value="C-terminal effector domain of the bipartite response regulators"/>
    <property type="match status" value="1"/>
</dbReference>
<dbReference type="Proteomes" id="UP000293550">
    <property type="component" value="Unassembled WGS sequence"/>
</dbReference>
<dbReference type="InterPro" id="IPR016032">
    <property type="entry name" value="Sig_transdc_resp-reg_C-effctor"/>
</dbReference>
<organism evidence="2 3">
    <name type="scientific">Candidatus Finniella inopinata</name>
    <dbReference type="NCBI Taxonomy" id="1696036"/>
    <lineage>
        <taxon>Bacteria</taxon>
        <taxon>Pseudomonadati</taxon>
        <taxon>Pseudomonadota</taxon>
        <taxon>Alphaproteobacteria</taxon>
        <taxon>Holosporales</taxon>
        <taxon>Candidatus Paracaedibacteraceae</taxon>
        <taxon>Candidatus Finniella</taxon>
    </lineage>
</organism>
<dbReference type="GO" id="GO:0006355">
    <property type="term" value="P:regulation of DNA-templated transcription"/>
    <property type="evidence" value="ECO:0007669"/>
    <property type="project" value="InterPro"/>
</dbReference>
<evidence type="ECO:0000259" key="1">
    <source>
        <dbReference type="SMART" id="SM00421"/>
    </source>
</evidence>
<dbReference type="PRINTS" id="PR00038">
    <property type="entry name" value="HTHLUXR"/>
</dbReference>
<protein>
    <recommendedName>
        <fullName evidence="1">HTH luxR-type domain-containing protein</fullName>
    </recommendedName>
</protein>
<gene>
    <name evidence="2" type="ORF">EQU50_05780</name>
</gene>
<accession>A0A4Q7DGF0</accession>
<dbReference type="InterPro" id="IPR000792">
    <property type="entry name" value="Tscrpt_reg_LuxR_C"/>
</dbReference>
<dbReference type="Gene3D" id="1.10.10.10">
    <property type="entry name" value="Winged helix-like DNA-binding domain superfamily/Winged helix DNA-binding domain"/>
    <property type="match status" value="1"/>
</dbReference>
<evidence type="ECO:0000313" key="2">
    <source>
        <dbReference type="EMBL" id="RZI45941.1"/>
    </source>
</evidence>
<dbReference type="Pfam" id="PF00196">
    <property type="entry name" value="GerE"/>
    <property type="match status" value="1"/>
</dbReference>
<evidence type="ECO:0000313" key="3">
    <source>
        <dbReference type="Proteomes" id="UP000293550"/>
    </source>
</evidence>
<dbReference type="EMBL" id="SCFB01000006">
    <property type="protein sequence ID" value="RZI45941.1"/>
    <property type="molecule type" value="Genomic_DNA"/>
</dbReference>
<name>A0A4Q7DGF0_9PROT</name>
<sequence length="189" mass="21612">MSVQSPCLFSATDTLMKHPTYRKQMEIALSCNMENRVVFYQRFKDYCEISIFGSSFHDTAAFCNFCIQNLSVLQNFVKYFRSQAKSLIEAANEDPILLDPCSSYKILETNLLNFVGYNFKEKRKITLQLTEQEANSLELLASGKTVEEVAKNLQLSSYIVKSHIGEMIKKSECQSIYGLLKIFPTLAPR</sequence>
<keyword evidence="3" id="KW-1185">Reference proteome</keyword>
<dbReference type="InterPro" id="IPR036388">
    <property type="entry name" value="WH-like_DNA-bd_sf"/>
</dbReference>
<dbReference type="GO" id="GO:0003677">
    <property type="term" value="F:DNA binding"/>
    <property type="evidence" value="ECO:0007669"/>
    <property type="project" value="InterPro"/>
</dbReference>